<dbReference type="EMBL" id="DTOZ01000184">
    <property type="protein sequence ID" value="HGE78836.1"/>
    <property type="molecule type" value="Genomic_DNA"/>
</dbReference>
<dbReference type="Gene3D" id="3.60.10.10">
    <property type="entry name" value="Endonuclease/exonuclease/phosphatase"/>
    <property type="match status" value="1"/>
</dbReference>
<reference evidence="2" key="1">
    <citation type="journal article" date="2020" name="mSystems">
        <title>Genome- and Community-Level Interaction Insights into Carbon Utilization and Element Cycling Functions of Hydrothermarchaeota in Hydrothermal Sediment.</title>
        <authorList>
            <person name="Zhou Z."/>
            <person name="Liu Y."/>
            <person name="Xu W."/>
            <person name="Pan J."/>
            <person name="Luo Z.H."/>
            <person name="Li M."/>
        </authorList>
    </citation>
    <scope>NUCLEOTIDE SEQUENCE [LARGE SCALE GENOMIC DNA]</scope>
    <source>
        <strain evidence="2">SpSt-961</strain>
    </source>
</reference>
<dbReference type="SUPFAM" id="SSF56219">
    <property type="entry name" value="DNase I-like"/>
    <property type="match status" value="1"/>
</dbReference>
<name>A0A7V3VUG6_UNCW3</name>
<evidence type="ECO:0000313" key="2">
    <source>
        <dbReference type="EMBL" id="HGE78836.1"/>
    </source>
</evidence>
<dbReference type="InterPro" id="IPR036691">
    <property type="entry name" value="Endo/exonu/phosph_ase_sf"/>
</dbReference>
<feature type="domain" description="Endonuclease/exonuclease/phosphatase" evidence="1">
    <location>
        <begin position="26"/>
        <end position="251"/>
    </location>
</feature>
<dbReference type="AlphaFoldDB" id="A0A7V3VUG6"/>
<organism evidence="2">
    <name type="scientific">candidate division WOR-3 bacterium</name>
    <dbReference type="NCBI Taxonomy" id="2052148"/>
    <lineage>
        <taxon>Bacteria</taxon>
        <taxon>Bacteria division WOR-3</taxon>
    </lineage>
</organism>
<comment type="caution">
    <text evidence="2">The sequence shown here is derived from an EMBL/GenBank/DDBJ whole genome shotgun (WGS) entry which is preliminary data.</text>
</comment>
<sequence length="399" mass="46375">MLPQNRFFILLFFFSLFYAGQLKVTTYNLLNFPGRMGYERIEHFRQIMDYLKPDILVVQEMESEFGMRLFRDSVLNYKQPDFSYAPFNDGFDTDNGLFYRHLKVEIMDVLYIPTVHRDIARYHVRIKDSNGDFYIFSVHFKADPEYELMRLQEATTLRNHLDSLEGEYLVMGDFNFYYNEPAYRKLVDSVETSPRGVRDLLNLPEVWHENQNYAYAHTQSTRNELLPDSGAGGGLDDRFDLILCSPGFLDTAGLFLPAESYTVFGNDGRHFNKSINSGINYAVPDGIAKALYFASDHLPVSVTIIDNYKTQIEIVELAIYPNPMRKQASIKLPYFDDFKKARVTITNIIGQRVFELESLNPYVVNISSDKFGAGIYCVHIFIETRFNQYHYQSRLAVIK</sequence>
<accession>A0A7V3VUG6</accession>
<dbReference type="GO" id="GO:0003824">
    <property type="term" value="F:catalytic activity"/>
    <property type="evidence" value="ECO:0007669"/>
    <property type="project" value="InterPro"/>
</dbReference>
<protein>
    <recommendedName>
        <fullName evidence="1">Endonuclease/exonuclease/phosphatase domain-containing protein</fullName>
    </recommendedName>
</protein>
<dbReference type="InterPro" id="IPR005135">
    <property type="entry name" value="Endo/exonuclease/phosphatase"/>
</dbReference>
<evidence type="ECO:0000259" key="1">
    <source>
        <dbReference type="Pfam" id="PF03372"/>
    </source>
</evidence>
<proteinExistence type="predicted"/>
<dbReference type="Pfam" id="PF03372">
    <property type="entry name" value="Exo_endo_phos"/>
    <property type="match status" value="1"/>
</dbReference>
<gene>
    <name evidence="2" type="ORF">ENX68_07575</name>
</gene>